<feature type="short sequence motif" description="TonB C-terminal box" evidence="15">
    <location>
        <begin position="631"/>
        <end position="648"/>
    </location>
</feature>
<evidence type="ECO:0000256" key="1">
    <source>
        <dbReference type="ARBA" id="ARBA00004571"/>
    </source>
</evidence>
<evidence type="ECO:0000256" key="7">
    <source>
        <dbReference type="ARBA" id="ARBA00022729"/>
    </source>
</evidence>
<dbReference type="InterPro" id="IPR012910">
    <property type="entry name" value="Plug_dom"/>
</dbReference>
<evidence type="ECO:0000256" key="3">
    <source>
        <dbReference type="ARBA" id="ARBA00022448"/>
    </source>
</evidence>
<evidence type="ECO:0000313" key="20">
    <source>
        <dbReference type="EMBL" id="MDC8759864.1"/>
    </source>
</evidence>
<accession>A0ABT5K4E9</accession>
<evidence type="ECO:0000256" key="17">
    <source>
        <dbReference type="SAM" id="SignalP"/>
    </source>
</evidence>
<proteinExistence type="inferred from homology"/>
<gene>
    <name evidence="20" type="ORF">OIK44_19950</name>
</gene>
<reference evidence="20 21" key="1">
    <citation type="submission" date="2022-10" db="EMBL/GenBank/DDBJ databases">
        <title>Janthinobacterium sp. hw3 Genome sequencing.</title>
        <authorList>
            <person name="Park S."/>
        </authorList>
    </citation>
    <scope>NUCLEOTIDE SEQUENCE [LARGE SCALE GENOMIC DNA]</scope>
    <source>
        <strain evidence="21">hw3</strain>
    </source>
</reference>
<keyword evidence="3 14" id="KW-0813">Transport</keyword>
<evidence type="ECO:0000256" key="14">
    <source>
        <dbReference type="PROSITE-ProRule" id="PRU01360"/>
    </source>
</evidence>
<dbReference type="InterPro" id="IPR000531">
    <property type="entry name" value="Beta-barrel_TonB"/>
</dbReference>
<evidence type="ECO:0000256" key="2">
    <source>
        <dbReference type="ARBA" id="ARBA00009810"/>
    </source>
</evidence>
<evidence type="ECO:0000256" key="15">
    <source>
        <dbReference type="PROSITE-ProRule" id="PRU10144"/>
    </source>
</evidence>
<keyword evidence="21" id="KW-1185">Reference proteome</keyword>
<dbReference type="Pfam" id="PF00593">
    <property type="entry name" value="TonB_dep_Rec_b-barrel"/>
    <property type="match status" value="1"/>
</dbReference>
<evidence type="ECO:0000256" key="10">
    <source>
        <dbReference type="ARBA" id="ARBA00023077"/>
    </source>
</evidence>
<comment type="caution">
    <text evidence="20">The sequence shown here is derived from an EMBL/GenBank/DDBJ whole genome shotgun (WGS) entry which is preliminary data.</text>
</comment>
<evidence type="ECO:0000256" key="5">
    <source>
        <dbReference type="ARBA" id="ARBA00022496"/>
    </source>
</evidence>
<keyword evidence="8" id="KW-0408">Iron</keyword>
<keyword evidence="5" id="KW-0410">Iron transport</keyword>
<dbReference type="PANTHER" id="PTHR32552">
    <property type="entry name" value="FERRICHROME IRON RECEPTOR-RELATED"/>
    <property type="match status" value="1"/>
</dbReference>
<dbReference type="InterPro" id="IPR010917">
    <property type="entry name" value="TonB_rcpt_CS"/>
</dbReference>
<dbReference type="EMBL" id="JAQQXR010000008">
    <property type="protein sequence ID" value="MDC8759864.1"/>
    <property type="molecule type" value="Genomic_DNA"/>
</dbReference>
<dbReference type="SUPFAM" id="SSF56935">
    <property type="entry name" value="Porins"/>
    <property type="match status" value="1"/>
</dbReference>
<feature type="domain" description="TonB-dependent receptor-like beta-barrel" evidence="18">
    <location>
        <begin position="188"/>
        <end position="616"/>
    </location>
</feature>
<name>A0ABT5K4E9_9BURK</name>
<evidence type="ECO:0000256" key="12">
    <source>
        <dbReference type="ARBA" id="ARBA00023170"/>
    </source>
</evidence>
<dbReference type="Pfam" id="PF07715">
    <property type="entry name" value="Plug"/>
    <property type="match status" value="1"/>
</dbReference>
<keyword evidence="4 14" id="KW-1134">Transmembrane beta strand</keyword>
<dbReference type="PROSITE" id="PS01156">
    <property type="entry name" value="TONB_DEPENDENT_REC_2"/>
    <property type="match status" value="1"/>
</dbReference>
<dbReference type="PROSITE" id="PS52016">
    <property type="entry name" value="TONB_DEPENDENT_REC_3"/>
    <property type="match status" value="1"/>
</dbReference>
<dbReference type="Gene3D" id="2.40.170.20">
    <property type="entry name" value="TonB-dependent receptor, beta-barrel domain"/>
    <property type="match status" value="1"/>
</dbReference>
<feature type="chain" id="PRO_5045879597" evidence="17">
    <location>
        <begin position="23"/>
        <end position="648"/>
    </location>
</feature>
<evidence type="ECO:0000256" key="16">
    <source>
        <dbReference type="RuleBase" id="RU003357"/>
    </source>
</evidence>
<keyword evidence="11 14" id="KW-0472">Membrane</keyword>
<dbReference type="InterPro" id="IPR039426">
    <property type="entry name" value="TonB-dep_rcpt-like"/>
</dbReference>
<keyword evidence="10 16" id="KW-0798">TonB box</keyword>
<keyword evidence="9" id="KW-0406">Ion transport</keyword>
<comment type="similarity">
    <text evidence="2 14 16">Belongs to the TonB-dependent receptor family.</text>
</comment>
<evidence type="ECO:0000256" key="9">
    <source>
        <dbReference type="ARBA" id="ARBA00023065"/>
    </source>
</evidence>
<evidence type="ECO:0000256" key="11">
    <source>
        <dbReference type="ARBA" id="ARBA00023136"/>
    </source>
</evidence>
<dbReference type="InterPro" id="IPR037066">
    <property type="entry name" value="Plug_dom_sf"/>
</dbReference>
<keyword evidence="13 14" id="KW-0998">Cell outer membrane</keyword>
<protein>
    <submittedName>
        <fullName evidence="20">TonB-dependent receptor</fullName>
    </submittedName>
</protein>
<keyword evidence="7 17" id="KW-0732">Signal</keyword>
<dbReference type="InterPro" id="IPR036942">
    <property type="entry name" value="Beta-barrel_TonB_sf"/>
</dbReference>
<feature type="signal peptide" evidence="17">
    <location>
        <begin position="1"/>
        <end position="22"/>
    </location>
</feature>
<evidence type="ECO:0000259" key="19">
    <source>
        <dbReference type="Pfam" id="PF07715"/>
    </source>
</evidence>
<evidence type="ECO:0000256" key="8">
    <source>
        <dbReference type="ARBA" id="ARBA00023004"/>
    </source>
</evidence>
<dbReference type="CDD" id="cd01347">
    <property type="entry name" value="ligand_gated_channel"/>
    <property type="match status" value="1"/>
</dbReference>
<dbReference type="Gene3D" id="2.170.130.10">
    <property type="entry name" value="TonB-dependent receptor, plug domain"/>
    <property type="match status" value="1"/>
</dbReference>
<keyword evidence="6 14" id="KW-0812">Transmembrane</keyword>
<evidence type="ECO:0000256" key="13">
    <source>
        <dbReference type="ARBA" id="ARBA00023237"/>
    </source>
</evidence>
<organism evidence="20 21">
    <name type="scientific">Janthinobacterium fluminis</name>
    <dbReference type="NCBI Taxonomy" id="2987524"/>
    <lineage>
        <taxon>Bacteria</taxon>
        <taxon>Pseudomonadati</taxon>
        <taxon>Pseudomonadota</taxon>
        <taxon>Betaproteobacteria</taxon>
        <taxon>Burkholderiales</taxon>
        <taxon>Oxalobacteraceae</taxon>
        <taxon>Janthinobacterium</taxon>
    </lineage>
</organism>
<sequence>MTPRACASAISLCFIAAAPALAQDAPRSQTLAPVVVTGARFTSDPAMLPIGATVITADEIRRAGAGSVGEAINKIGGVFGRKSLTGSSDYVFDMRGFGSNSSNNMVVVVDGVRMSENELSEAALSTIQIDSVERIEITRGGSSVLYGDGATGGIINIVTKHPGKQGGRGTVYAEVGQLGQRELRASATQSWNGFSLDAGIGAQRSDNYRDNNKFEQNNYHIGAQWALQNGRVGVRLDRANQDYRLAGGLSLAEFHATPRKTNSPNDFASYDSDRLTAFIERRIGAFDLAAELSHREKTAKSTYYRSNGPSNSVYESKQTQFSPRLRHLGQFGDLLNEMVAGIDLIRWNRTTSWMDDSSQKSQAIYLRDEIKFDGPHRARVAAGVRHETFDKDSFTRGQFARTNYDLKQSLNAWDLQGSYDVAPLVNLHAKVGQSYRIATSDENGSTSTGAPLLPQKSRDLELGATVGDSAHSLTARLFRHRLTNEIYYDPTLMQYGANTNLAPTRREGIEIEGKAQLAANWRLSGHLQHVKATFSEGPHAGKTMVLVPKNTVSMRLSWLPNDGQSADVGVQWVDSQRYGGDFSNTCSGQIPSFTTVDARYARKLGAWEFALSGKNLSDKKYFSNAYACNGGIYPSDGRQLKVSARYDF</sequence>
<evidence type="ECO:0000256" key="6">
    <source>
        <dbReference type="ARBA" id="ARBA00022692"/>
    </source>
</evidence>
<dbReference type="Proteomes" id="UP001221208">
    <property type="component" value="Unassembled WGS sequence"/>
</dbReference>
<evidence type="ECO:0000313" key="21">
    <source>
        <dbReference type="Proteomes" id="UP001221208"/>
    </source>
</evidence>
<comment type="subcellular location">
    <subcellularLocation>
        <location evidence="1 14">Cell outer membrane</location>
        <topology evidence="1 14">Multi-pass membrane protein</topology>
    </subcellularLocation>
</comment>
<dbReference type="RefSeq" id="WP_273673284.1">
    <property type="nucleotide sequence ID" value="NZ_JAQQXR010000008.1"/>
</dbReference>
<feature type="domain" description="TonB-dependent receptor plug" evidence="19">
    <location>
        <begin position="48"/>
        <end position="154"/>
    </location>
</feature>
<keyword evidence="12 20" id="KW-0675">Receptor</keyword>
<evidence type="ECO:0000256" key="4">
    <source>
        <dbReference type="ARBA" id="ARBA00022452"/>
    </source>
</evidence>
<evidence type="ECO:0000259" key="18">
    <source>
        <dbReference type="Pfam" id="PF00593"/>
    </source>
</evidence>
<dbReference type="PANTHER" id="PTHR32552:SF89">
    <property type="entry name" value="CATECHOLATE SIDEROPHORE RECEPTOR FIU"/>
    <property type="match status" value="1"/>
</dbReference>